<sequence>MKILCWRSSFSAVLSAEKLGRIKGLIPAKHGGPAGQFLPIVHRCRRYRIRG</sequence>
<dbReference type="EMBL" id="CP003588">
    <property type="protein sequence ID" value="AFK72190.1"/>
    <property type="molecule type" value="Genomic_DNA"/>
</dbReference>
<protein>
    <submittedName>
        <fullName evidence="1">Uncharacterized protein</fullName>
    </submittedName>
</protein>
<organism evidence="1 2">
    <name type="scientific">Pseudomonas putida ND6</name>
    <dbReference type="NCBI Taxonomy" id="231023"/>
    <lineage>
        <taxon>Bacteria</taxon>
        <taxon>Pseudomonadati</taxon>
        <taxon>Pseudomonadota</taxon>
        <taxon>Gammaproteobacteria</taxon>
        <taxon>Pseudomonadales</taxon>
        <taxon>Pseudomonadaceae</taxon>
        <taxon>Pseudomonas</taxon>
    </lineage>
</organism>
<gene>
    <name evidence="1" type="ORF">YSA_09983</name>
</gene>
<name>I3V369_PSEPU</name>
<dbReference type="HOGENOM" id="CLU_3102818_0_0_6"/>
<evidence type="ECO:0000313" key="1">
    <source>
        <dbReference type="EMBL" id="AFK72190.1"/>
    </source>
</evidence>
<dbReference type="Proteomes" id="UP000005268">
    <property type="component" value="Chromosome"/>
</dbReference>
<accession>I3V369</accession>
<evidence type="ECO:0000313" key="2">
    <source>
        <dbReference type="Proteomes" id="UP000005268"/>
    </source>
</evidence>
<dbReference type="AlphaFoldDB" id="I3V369"/>
<dbReference type="KEGG" id="ppi:YSA_09983"/>
<reference evidence="1 2" key="1">
    <citation type="journal article" date="2012" name="J. Bacteriol.">
        <title>Complete Genome Sequence of the Naphthalene-Degrading Pseudomonas putida Strain ND6.</title>
        <authorList>
            <person name="Li S."/>
            <person name="Zhao H."/>
            <person name="Li Y."/>
            <person name="Niu S."/>
            <person name="Cai B."/>
        </authorList>
    </citation>
    <scope>NUCLEOTIDE SEQUENCE [LARGE SCALE GENOMIC DNA]</scope>
    <source>
        <strain evidence="1 2">ND6</strain>
    </source>
</reference>
<proteinExistence type="predicted"/>